<evidence type="ECO:0000256" key="4">
    <source>
        <dbReference type="ARBA" id="ARBA00022692"/>
    </source>
</evidence>
<keyword evidence="4 7" id="KW-0812">Transmembrane</keyword>
<evidence type="ECO:0000256" key="6">
    <source>
        <dbReference type="ARBA" id="ARBA00023136"/>
    </source>
</evidence>
<feature type="transmembrane region" description="Helical" evidence="7">
    <location>
        <begin position="118"/>
        <end position="137"/>
    </location>
</feature>
<dbReference type="Pfam" id="PF13244">
    <property type="entry name" value="MbhD"/>
    <property type="match status" value="1"/>
</dbReference>
<keyword evidence="2" id="KW-0813">Transport</keyword>
<dbReference type="PANTHER" id="PTHR43373:SF1">
    <property type="entry name" value="NA(+)_H(+) ANTIPORTER SUBUNIT A"/>
    <property type="match status" value="1"/>
</dbReference>
<feature type="transmembrane region" description="Helical" evidence="7">
    <location>
        <begin position="36"/>
        <end position="53"/>
    </location>
</feature>
<keyword evidence="11" id="KW-1185">Reference proteome</keyword>
<dbReference type="InterPro" id="IPR042106">
    <property type="entry name" value="Nuo/plastoQ_OxRdtase_6_NuoJ"/>
</dbReference>
<dbReference type="NCBIfam" id="NF009159">
    <property type="entry name" value="PRK12504.1"/>
    <property type="match status" value="1"/>
</dbReference>
<evidence type="ECO:0000256" key="5">
    <source>
        <dbReference type="ARBA" id="ARBA00022989"/>
    </source>
</evidence>
<evidence type="ECO:0000256" key="3">
    <source>
        <dbReference type="ARBA" id="ARBA00022475"/>
    </source>
</evidence>
<dbReference type="Gene3D" id="1.20.120.1200">
    <property type="entry name" value="NADH-ubiquinone/plastoquinone oxidoreductase chain 6, subunit NuoJ"/>
    <property type="match status" value="1"/>
</dbReference>
<evidence type="ECO:0000256" key="1">
    <source>
        <dbReference type="ARBA" id="ARBA00004651"/>
    </source>
</evidence>
<protein>
    <submittedName>
        <fullName evidence="10">DUF4040 domain-containing protein</fullName>
    </submittedName>
</protein>
<gene>
    <name evidence="10" type="ORF">ACFQEY_11440</name>
</gene>
<dbReference type="EMBL" id="JBHSXI010000012">
    <property type="protein sequence ID" value="MFC6889628.1"/>
    <property type="molecule type" value="Genomic_DNA"/>
</dbReference>
<proteinExistence type="predicted"/>
<feature type="domain" description="MrpA C-terminal/MbhD" evidence="8">
    <location>
        <begin position="42"/>
        <end position="107"/>
    </location>
</feature>
<name>A0ABD5UKD6_9EURY</name>
<dbReference type="AlphaFoldDB" id="A0ABD5UKD6"/>
<keyword evidence="5 7" id="KW-1133">Transmembrane helix</keyword>
<dbReference type="GO" id="GO:0005886">
    <property type="term" value="C:plasma membrane"/>
    <property type="evidence" value="ECO:0007669"/>
    <property type="project" value="UniProtKB-SubCell"/>
</dbReference>
<dbReference type="RefSeq" id="WP_379768609.1">
    <property type="nucleotide sequence ID" value="NZ_JBHSXI010000012.1"/>
</dbReference>
<dbReference type="InterPro" id="IPR025383">
    <property type="entry name" value="MrpA_C/MbhD"/>
</dbReference>
<feature type="transmembrane region" description="Helical" evidence="7">
    <location>
        <begin position="84"/>
        <end position="106"/>
    </location>
</feature>
<evidence type="ECO:0000259" key="9">
    <source>
        <dbReference type="Pfam" id="PF20501"/>
    </source>
</evidence>
<dbReference type="PANTHER" id="PTHR43373">
    <property type="entry name" value="NA(+)/H(+) ANTIPORTER SUBUNIT"/>
    <property type="match status" value="1"/>
</dbReference>
<feature type="transmembrane region" description="Helical" evidence="7">
    <location>
        <begin position="187"/>
        <end position="204"/>
    </location>
</feature>
<dbReference type="InterPro" id="IPR046806">
    <property type="entry name" value="MrpA_C/MbhE"/>
</dbReference>
<organism evidence="10 11">
    <name type="scientific">Halorubrum trueperi</name>
    <dbReference type="NCBI Taxonomy" id="2004704"/>
    <lineage>
        <taxon>Archaea</taxon>
        <taxon>Methanobacteriati</taxon>
        <taxon>Methanobacteriota</taxon>
        <taxon>Stenosarchaea group</taxon>
        <taxon>Halobacteria</taxon>
        <taxon>Halobacteriales</taxon>
        <taxon>Haloferacaceae</taxon>
        <taxon>Halorubrum</taxon>
    </lineage>
</organism>
<dbReference type="Proteomes" id="UP001596333">
    <property type="component" value="Unassembled WGS sequence"/>
</dbReference>
<evidence type="ECO:0000256" key="2">
    <source>
        <dbReference type="ARBA" id="ARBA00022448"/>
    </source>
</evidence>
<reference evidence="10 11" key="1">
    <citation type="journal article" date="2019" name="Int. J. Syst. Evol. Microbiol.">
        <title>The Global Catalogue of Microorganisms (GCM) 10K type strain sequencing project: providing services to taxonomists for standard genome sequencing and annotation.</title>
        <authorList>
            <consortium name="The Broad Institute Genomics Platform"/>
            <consortium name="The Broad Institute Genome Sequencing Center for Infectious Disease"/>
            <person name="Wu L."/>
            <person name="Ma J."/>
        </authorList>
    </citation>
    <scope>NUCLEOTIDE SEQUENCE [LARGE SCALE GENOMIC DNA]</scope>
    <source>
        <strain evidence="10 11">Y73</strain>
    </source>
</reference>
<comment type="subcellular location">
    <subcellularLocation>
        <location evidence="1">Cell membrane</location>
        <topology evidence="1">Multi-pass membrane protein</topology>
    </subcellularLocation>
</comment>
<dbReference type="Pfam" id="PF20501">
    <property type="entry name" value="MbhE"/>
    <property type="match status" value="1"/>
</dbReference>
<feature type="domain" description="MrpA C-terminal/MbhE" evidence="9">
    <location>
        <begin position="155"/>
        <end position="204"/>
    </location>
</feature>
<evidence type="ECO:0000313" key="11">
    <source>
        <dbReference type="Proteomes" id="UP001596333"/>
    </source>
</evidence>
<evidence type="ECO:0000256" key="7">
    <source>
        <dbReference type="SAM" id="Phobius"/>
    </source>
</evidence>
<dbReference type="InterPro" id="IPR050616">
    <property type="entry name" value="CPA3_Na-H_Antiporter_A"/>
</dbReference>
<evidence type="ECO:0000313" key="10">
    <source>
        <dbReference type="EMBL" id="MFC6889628.1"/>
    </source>
</evidence>
<keyword evidence="6 7" id="KW-0472">Membrane</keyword>
<comment type="caution">
    <text evidence="10">The sequence shown here is derived from an EMBL/GenBank/DDBJ whole genome shotgun (WGS) entry which is preliminary data.</text>
</comment>
<keyword evidence="3" id="KW-1003">Cell membrane</keyword>
<sequence length="210" mass="21425">MTGGPFLAIGSAPLAIGASLPSTALATPAVAQITAIEASLLAFVVLTALATALARDVLAAVIVFGAYSLGMAALYTFYRAPDVALTEAAISAGVTTVLLLLTLAKTTRIDHEAAFESVNLPAAGAAGFLFAGLLLTMGDIPAVGSPDAPVWSNPDVSQWYLAETYAQTHVENTVMAVLAAFRGFDTFGEAVVVFAGGIAALIVLHREVFA</sequence>
<feature type="transmembrane region" description="Helical" evidence="7">
    <location>
        <begin position="58"/>
        <end position="78"/>
    </location>
</feature>
<evidence type="ECO:0000259" key="8">
    <source>
        <dbReference type="Pfam" id="PF13244"/>
    </source>
</evidence>
<accession>A0ABD5UKD6</accession>